<dbReference type="PANTHER" id="PTHR11645:SF0">
    <property type="entry name" value="PYRROLINE-5-CARBOXYLATE REDUCTASE 3"/>
    <property type="match status" value="1"/>
</dbReference>
<dbReference type="Proteomes" id="UP000094669">
    <property type="component" value="Unassembled WGS sequence"/>
</dbReference>
<dbReference type="Pfam" id="PF14748">
    <property type="entry name" value="P5CR_dimer"/>
    <property type="match status" value="1"/>
</dbReference>
<dbReference type="InterPro" id="IPR008927">
    <property type="entry name" value="6-PGluconate_DH-like_C_sf"/>
</dbReference>
<evidence type="ECO:0000256" key="3">
    <source>
        <dbReference type="ARBA" id="ARBA00023002"/>
    </source>
</evidence>
<dbReference type="PIRSF" id="PIRSF000193">
    <property type="entry name" value="Pyrrol-5-carb_rd"/>
    <property type="match status" value="1"/>
</dbReference>
<dbReference type="InterPro" id="IPR029036">
    <property type="entry name" value="P5CR_dimer"/>
</dbReference>
<evidence type="ECO:0000256" key="1">
    <source>
        <dbReference type="ARBA" id="ARBA00005525"/>
    </source>
</evidence>
<dbReference type="InterPro" id="IPR000304">
    <property type="entry name" value="Pyrroline-COOH_reductase"/>
</dbReference>
<feature type="region of interest" description="Disordered" evidence="7">
    <location>
        <begin position="206"/>
        <end position="225"/>
    </location>
</feature>
<evidence type="ECO:0000256" key="2">
    <source>
        <dbReference type="ARBA" id="ARBA00022857"/>
    </source>
</evidence>
<evidence type="ECO:0000256" key="6">
    <source>
        <dbReference type="RuleBase" id="RU003903"/>
    </source>
</evidence>
<evidence type="ECO:0000313" key="10">
    <source>
        <dbReference type="EMBL" id="PNV76475.1"/>
    </source>
</evidence>
<evidence type="ECO:0000256" key="7">
    <source>
        <dbReference type="SAM" id="MobiDB-lite"/>
    </source>
</evidence>
<comment type="subcellular location">
    <subcellularLocation>
        <location evidence="4">Cytoplasm</location>
    </subcellularLocation>
</comment>
<comment type="catalytic activity">
    <reaction evidence="4 6">
        <text>L-proline + NADP(+) = (S)-1-pyrroline-5-carboxylate + NADPH + 2 H(+)</text>
        <dbReference type="Rhea" id="RHEA:14109"/>
        <dbReference type="ChEBI" id="CHEBI:15378"/>
        <dbReference type="ChEBI" id="CHEBI:17388"/>
        <dbReference type="ChEBI" id="CHEBI:57783"/>
        <dbReference type="ChEBI" id="CHEBI:58349"/>
        <dbReference type="ChEBI" id="CHEBI:60039"/>
        <dbReference type="EC" id="1.5.1.2"/>
    </reaction>
</comment>
<evidence type="ECO:0000259" key="8">
    <source>
        <dbReference type="Pfam" id="PF03807"/>
    </source>
</evidence>
<sequence length="260" mass="27949">MSQETIGIIGCGNMGGAIYRSLKNRKKNVLGFDPFLPAEKAQGILLEKDWEEFQKKSELLLLSVKPGDVSKTLKSLGSPKKILSVAAGIDTGTLRNSSPKGSSIVRIMPNLPILVEKGALGYFGDPELYATVREIFSPISYCLEVSKEELLDSVTGLSGSGPAYVFRFIQSLAEGGVASGLTYSQSLELSIHTVLGAASLLMEERGKDPDLHPEELKNRVTSPGGTTIAGLEELEKNKFAYSILAAVKRATERSKELGKS</sequence>
<keyword evidence="2 4" id="KW-0521">NADP</keyword>
<feature type="domain" description="Pyrroline-5-carboxylate reductase dimerisation" evidence="9">
    <location>
        <begin position="148"/>
        <end position="257"/>
    </location>
</feature>
<dbReference type="InterPro" id="IPR053790">
    <property type="entry name" value="P5CR-like_CS"/>
</dbReference>
<keyword evidence="11" id="KW-1185">Reference proteome</keyword>
<proteinExistence type="inferred from homology"/>
<dbReference type="Gene3D" id="1.10.3730.10">
    <property type="entry name" value="ProC C-terminal domain-like"/>
    <property type="match status" value="1"/>
</dbReference>
<dbReference type="SUPFAM" id="SSF51735">
    <property type="entry name" value="NAD(P)-binding Rossmann-fold domains"/>
    <property type="match status" value="1"/>
</dbReference>
<evidence type="ECO:0000256" key="5">
    <source>
        <dbReference type="NCBIfam" id="TIGR00112"/>
    </source>
</evidence>
<keyword evidence="3 4" id="KW-0560">Oxidoreductase</keyword>
<dbReference type="HAMAP" id="MF_01925">
    <property type="entry name" value="P5C_reductase"/>
    <property type="match status" value="1"/>
</dbReference>
<dbReference type="PROSITE" id="PS00521">
    <property type="entry name" value="P5CR"/>
    <property type="match status" value="1"/>
</dbReference>
<comment type="caution">
    <text evidence="10">The sequence shown here is derived from an EMBL/GenBank/DDBJ whole genome shotgun (WGS) entry which is preliminary data.</text>
</comment>
<evidence type="ECO:0000256" key="4">
    <source>
        <dbReference type="HAMAP-Rule" id="MF_01925"/>
    </source>
</evidence>
<dbReference type="SUPFAM" id="SSF48179">
    <property type="entry name" value="6-phosphogluconate dehydrogenase C-terminal domain-like"/>
    <property type="match status" value="1"/>
</dbReference>
<keyword evidence="4 6" id="KW-0641">Proline biosynthesis</keyword>
<keyword evidence="4 6" id="KW-0028">Amino-acid biosynthesis</keyword>
<reference evidence="10" key="1">
    <citation type="submission" date="2018-01" db="EMBL/GenBank/DDBJ databases">
        <title>Genomic characterization of Leptospira inadai serogroup Lyme isolated from captured rat in Brazil and comparative analysis with human reference strain.</title>
        <authorList>
            <person name="Moreno L.Z."/>
            <person name="Loureiro A.P."/>
            <person name="Miraglia F."/>
            <person name="Kremer F.S."/>
            <person name="Eslabao M.R."/>
            <person name="Dellagostin O.A."/>
            <person name="Lilenbaum W."/>
            <person name="Moreno A.M."/>
        </authorList>
    </citation>
    <scope>NUCLEOTIDE SEQUENCE [LARGE SCALE GENOMIC DNA]</scope>
    <source>
        <strain evidence="10">M34/99</strain>
    </source>
</reference>
<name>A0ABX4YMM1_9LEPT</name>
<dbReference type="NCBIfam" id="TIGR00112">
    <property type="entry name" value="proC"/>
    <property type="match status" value="1"/>
</dbReference>
<dbReference type="Gene3D" id="3.40.50.720">
    <property type="entry name" value="NAD(P)-binding Rossmann-like Domain"/>
    <property type="match status" value="1"/>
</dbReference>
<gene>
    <name evidence="4 10" type="primary">proC</name>
    <name evidence="10" type="ORF">BES34_002450</name>
</gene>
<dbReference type="EC" id="1.5.1.2" evidence="4 5"/>
<evidence type="ECO:0000313" key="11">
    <source>
        <dbReference type="Proteomes" id="UP000094669"/>
    </source>
</evidence>
<feature type="domain" description="Pyrroline-5-carboxylate reductase catalytic N-terminal" evidence="8">
    <location>
        <begin position="5"/>
        <end position="87"/>
    </location>
</feature>
<dbReference type="Pfam" id="PF03807">
    <property type="entry name" value="F420_oxidored"/>
    <property type="match status" value="1"/>
</dbReference>
<feature type="compositionally biased region" description="Basic and acidic residues" evidence="7">
    <location>
        <begin position="206"/>
        <end position="218"/>
    </location>
</feature>
<dbReference type="EMBL" id="MCRM02000002">
    <property type="protein sequence ID" value="PNV76475.1"/>
    <property type="molecule type" value="Genomic_DNA"/>
</dbReference>
<comment type="similarity">
    <text evidence="1 4 6">Belongs to the pyrroline-5-carboxylate reductase family.</text>
</comment>
<accession>A0ABX4YMM1</accession>
<comment type="catalytic activity">
    <reaction evidence="4">
        <text>L-proline + NAD(+) = (S)-1-pyrroline-5-carboxylate + NADH + 2 H(+)</text>
        <dbReference type="Rhea" id="RHEA:14105"/>
        <dbReference type="ChEBI" id="CHEBI:15378"/>
        <dbReference type="ChEBI" id="CHEBI:17388"/>
        <dbReference type="ChEBI" id="CHEBI:57540"/>
        <dbReference type="ChEBI" id="CHEBI:57945"/>
        <dbReference type="ChEBI" id="CHEBI:60039"/>
        <dbReference type="EC" id="1.5.1.2"/>
    </reaction>
</comment>
<keyword evidence="4" id="KW-0963">Cytoplasm</keyword>
<organism evidence="10 11">
    <name type="scientific">Leptospira inadai serovar Lyme</name>
    <dbReference type="NCBI Taxonomy" id="293084"/>
    <lineage>
        <taxon>Bacteria</taxon>
        <taxon>Pseudomonadati</taxon>
        <taxon>Spirochaetota</taxon>
        <taxon>Spirochaetia</taxon>
        <taxon>Leptospirales</taxon>
        <taxon>Leptospiraceae</taxon>
        <taxon>Leptospira</taxon>
    </lineage>
</organism>
<protein>
    <recommendedName>
        <fullName evidence="4 5">Pyrroline-5-carboxylate reductase</fullName>
        <shortName evidence="4">P5C reductase</shortName>
        <shortName evidence="4">P5CR</shortName>
        <ecNumber evidence="4 5">1.5.1.2</ecNumber>
    </recommendedName>
    <alternativeName>
        <fullName evidence="4">PCA reductase</fullName>
    </alternativeName>
</protein>
<dbReference type="InterPro" id="IPR036291">
    <property type="entry name" value="NAD(P)-bd_dom_sf"/>
</dbReference>
<comment type="function">
    <text evidence="4">Catalyzes the reduction of 1-pyrroline-5-carboxylate (PCA) to L-proline.</text>
</comment>
<dbReference type="InterPro" id="IPR028939">
    <property type="entry name" value="P5C_Rdtase_cat_N"/>
</dbReference>
<dbReference type="PANTHER" id="PTHR11645">
    <property type="entry name" value="PYRROLINE-5-CARBOXYLATE REDUCTASE"/>
    <property type="match status" value="1"/>
</dbReference>
<evidence type="ECO:0000259" key="9">
    <source>
        <dbReference type="Pfam" id="PF14748"/>
    </source>
</evidence>
<comment type="pathway">
    <text evidence="4 6">Amino-acid biosynthesis; L-proline biosynthesis; L-proline from L-glutamate 5-semialdehyde: step 1/1.</text>
</comment>